<evidence type="ECO:0000256" key="13">
    <source>
        <dbReference type="ARBA" id="ARBA00023065"/>
    </source>
</evidence>
<evidence type="ECO:0000256" key="15">
    <source>
        <dbReference type="RuleBase" id="RU362081"/>
    </source>
</evidence>
<dbReference type="PRINTS" id="PR00943">
    <property type="entry name" value="CUATPASE"/>
</dbReference>
<dbReference type="NCBIfam" id="TIGR01512">
    <property type="entry name" value="ATPase-IB2_Cd"/>
    <property type="match status" value="1"/>
</dbReference>
<keyword evidence="4 15" id="KW-1003">Cell membrane</keyword>
<keyword evidence="3" id="KW-0813">Transport</keyword>
<dbReference type="Pfam" id="PF12156">
    <property type="entry name" value="ATPase-cat_bd"/>
    <property type="match status" value="1"/>
</dbReference>
<dbReference type="Proteomes" id="UP001157186">
    <property type="component" value="Unassembled WGS sequence"/>
</dbReference>
<evidence type="ECO:0000256" key="9">
    <source>
        <dbReference type="ARBA" id="ARBA00022840"/>
    </source>
</evidence>
<dbReference type="Gene3D" id="3.40.50.1000">
    <property type="entry name" value="HAD superfamily/HAD-like"/>
    <property type="match status" value="1"/>
</dbReference>
<keyword evidence="12 15" id="KW-1133">Transmembrane helix</keyword>
<dbReference type="SFLD" id="SFLDF00027">
    <property type="entry name" value="p-type_atpase"/>
    <property type="match status" value="1"/>
</dbReference>
<dbReference type="InterPro" id="IPR018303">
    <property type="entry name" value="ATPase_P-typ_P_site"/>
</dbReference>
<dbReference type="InterPro" id="IPR021993">
    <property type="entry name" value="ATPase-cat-bd"/>
</dbReference>
<keyword evidence="7 15" id="KW-0479">Metal-binding</keyword>
<feature type="transmembrane region" description="Helical" evidence="15">
    <location>
        <begin position="244"/>
        <end position="266"/>
    </location>
</feature>
<dbReference type="InterPro" id="IPR036163">
    <property type="entry name" value="HMA_dom_sf"/>
</dbReference>
<dbReference type="InterPro" id="IPR059000">
    <property type="entry name" value="ATPase_P-type_domA"/>
</dbReference>
<keyword evidence="11" id="KW-1278">Translocase</keyword>
<dbReference type="NCBIfam" id="TIGR01525">
    <property type="entry name" value="ATPase-IB_hvy"/>
    <property type="match status" value="1"/>
</dbReference>
<evidence type="ECO:0000313" key="18">
    <source>
        <dbReference type="Proteomes" id="UP001157186"/>
    </source>
</evidence>
<evidence type="ECO:0000256" key="7">
    <source>
        <dbReference type="ARBA" id="ARBA00022723"/>
    </source>
</evidence>
<feature type="domain" description="HMA" evidence="16">
    <location>
        <begin position="91"/>
        <end position="157"/>
    </location>
</feature>
<feature type="transmembrane region" description="Helical" evidence="15">
    <location>
        <begin position="272"/>
        <end position="290"/>
    </location>
</feature>
<dbReference type="Gene3D" id="3.30.70.100">
    <property type="match status" value="1"/>
</dbReference>
<dbReference type="InterPro" id="IPR008250">
    <property type="entry name" value="ATPase_P-typ_transduc_dom_A_sf"/>
</dbReference>
<dbReference type="Pfam" id="PF00403">
    <property type="entry name" value="HMA"/>
    <property type="match status" value="1"/>
</dbReference>
<dbReference type="NCBIfam" id="TIGR01511">
    <property type="entry name" value="ATPase-IB1_Cu"/>
    <property type="match status" value="1"/>
</dbReference>
<gene>
    <name evidence="17" type="ORF">tinsulaeT_36010</name>
</gene>
<evidence type="ECO:0000256" key="10">
    <source>
        <dbReference type="ARBA" id="ARBA00022842"/>
    </source>
</evidence>
<comment type="caution">
    <text evidence="17">The sequence shown here is derived from an EMBL/GenBank/DDBJ whole genome shotgun (WGS) entry which is preliminary data.</text>
</comment>
<dbReference type="PRINTS" id="PR00119">
    <property type="entry name" value="CATATPASE"/>
</dbReference>
<dbReference type="SUPFAM" id="SSF81665">
    <property type="entry name" value="Calcium ATPase, transmembrane domain M"/>
    <property type="match status" value="1"/>
</dbReference>
<keyword evidence="5" id="KW-0597">Phosphoprotein</keyword>
<protein>
    <submittedName>
        <fullName evidence="17">Copper-translocating P-type ATPase</fullName>
    </submittedName>
</protein>
<dbReference type="Gene3D" id="2.70.150.10">
    <property type="entry name" value="Calcium-transporting ATPase, cytoplasmic transduction domain A"/>
    <property type="match status" value="1"/>
</dbReference>
<dbReference type="InterPro" id="IPR044492">
    <property type="entry name" value="P_typ_ATPase_HD_dom"/>
</dbReference>
<dbReference type="InterPro" id="IPR027256">
    <property type="entry name" value="P-typ_ATPase_IB"/>
</dbReference>
<dbReference type="InterPro" id="IPR023214">
    <property type="entry name" value="HAD_sf"/>
</dbReference>
<dbReference type="PANTHER" id="PTHR43520">
    <property type="entry name" value="ATP7, ISOFORM B"/>
    <property type="match status" value="1"/>
</dbReference>
<keyword evidence="18" id="KW-1185">Reference proteome</keyword>
<dbReference type="SFLD" id="SFLDS00003">
    <property type="entry name" value="Haloacid_Dehalogenase"/>
    <property type="match status" value="1"/>
</dbReference>
<dbReference type="InterPro" id="IPR036412">
    <property type="entry name" value="HAD-like_sf"/>
</dbReference>
<evidence type="ECO:0000256" key="4">
    <source>
        <dbReference type="ARBA" id="ARBA00022475"/>
    </source>
</evidence>
<dbReference type="PANTHER" id="PTHR43520:SF5">
    <property type="entry name" value="CATION-TRANSPORTING P-TYPE ATPASE-RELATED"/>
    <property type="match status" value="1"/>
</dbReference>
<dbReference type="SFLD" id="SFLDG00002">
    <property type="entry name" value="C1.7:_P-type_atpase_like"/>
    <property type="match status" value="1"/>
</dbReference>
<evidence type="ECO:0000313" key="17">
    <source>
        <dbReference type="EMBL" id="GLX80261.1"/>
    </source>
</evidence>
<dbReference type="InterPro" id="IPR001757">
    <property type="entry name" value="P_typ_ATPase"/>
</dbReference>
<keyword evidence="14 15" id="KW-0472">Membrane</keyword>
<dbReference type="PROSITE" id="PS50846">
    <property type="entry name" value="HMA_2"/>
    <property type="match status" value="1"/>
</dbReference>
<dbReference type="SUPFAM" id="SSF81653">
    <property type="entry name" value="Calcium ATPase, transduction domain A"/>
    <property type="match status" value="1"/>
</dbReference>
<evidence type="ECO:0000256" key="2">
    <source>
        <dbReference type="ARBA" id="ARBA00006024"/>
    </source>
</evidence>
<dbReference type="InterPro" id="IPR023299">
    <property type="entry name" value="ATPase_P-typ_cyto_dom_N"/>
</dbReference>
<accession>A0ABQ6GWD9</accession>
<dbReference type="RefSeq" id="WP_284246233.1">
    <property type="nucleotide sequence ID" value="NZ_BSST01000001.1"/>
</dbReference>
<name>A0ABQ6GWD9_9GAMM</name>
<dbReference type="InterPro" id="IPR023298">
    <property type="entry name" value="ATPase_P-typ_TM_dom_sf"/>
</dbReference>
<feature type="transmembrane region" description="Helical" evidence="15">
    <location>
        <begin position="211"/>
        <end position="232"/>
    </location>
</feature>
<keyword evidence="13" id="KW-0406">Ion transport</keyword>
<dbReference type="PROSITE" id="PS00154">
    <property type="entry name" value="ATPASE_E1_E2"/>
    <property type="match status" value="1"/>
</dbReference>
<feature type="transmembrane region" description="Helical" evidence="15">
    <location>
        <begin position="754"/>
        <end position="773"/>
    </location>
</feature>
<evidence type="ECO:0000256" key="12">
    <source>
        <dbReference type="ARBA" id="ARBA00022989"/>
    </source>
</evidence>
<feature type="transmembrane region" description="Helical" evidence="15">
    <location>
        <begin position="424"/>
        <end position="445"/>
    </location>
</feature>
<feature type="transmembrane region" description="Helical" evidence="15">
    <location>
        <begin position="779"/>
        <end position="797"/>
    </location>
</feature>
<evidence type="ECO:0000256" key="3">
    <source>
        <dbReference type="ARBA" id="ARBA00022448"/>
    </source>
</evidence>
<keyword evidence="9 15" id="KW-0067">ATP-binding</keyword>
<evidence type="ECO:0000256" key="11">
    <source>
        <dbReference type="ARBA" id="ARBA00022967"/>
    </source>
</evidence>
<dbReference type="CDD" id="cd02079">
    <property type="entry name" value="P-type_ATPase_HM"/>
    <property type="match status" value="1"/>
</dbReference>
<dbReference type="Gene3D" id="3.40.1110.10">
    <property type="entry name" value="Calcium-transporting ATPase, cytoplasmic domain N"/>
    <property type="match status" value="1"/>
</dbReference>
<evidence type="ECO:0000256" key="5">
    <source>
        <dbReference type="ARBA" id="ARBA00022553"/>
    </source>
</evidence>
<evidence type="ECO:0000256" key="8">
    <source>
        <dbReference type="ARBA" id="ARBA00022741"/>
    </source>
</evidence>
<dbReference type="EMBL" id="BSST01000001">
    <property type="protein sequence ID" value="GLX80261.1"/>
    <property type="molecule type" value="Genomic_DNA"/>
</dbReference>
<dbReference type="SUPFAM" id="SSF55008">
    <property type="entry name" value="HMA, heavy metal-associated domain"/>
    <property type="match status" value="1"/>
</dbReference>
<keyword evidence="8 15" id="KW-0547">Nucleotide-binding</keyword>
<organism evidence="17 18">
    <name type="scientific">Thalassotalea insulae</name>
    <dbReference type="NCBI Taxonomy" id="2056778"/>
    <lineage>
        <taxon>Bacteria</taxon>
        <taxon>Pseudomonadati</taxon>
        <taxon>Pseudomonadota</taxon>
        <taxon>Gammaproteobacteria</taxon>
        <taxon>Alteromonadales</taxon>
        <taxon>Colwelliaceae</taxon>
        <taxon>Thalassotalea</taxon>
    </lineage>
</organism>
<comment type="subcellular location">
    <subcellularLocation>
        <location evidence="1">Cell membrane</location>
        <topology evidence="1">Multi-pass membrane protein</topology>
    </subcellularLocation>
</comment>
<dbReference type="Pfam" id="PF00122">
    <property type="entry name" value="E1-E2_ATPase"/>
    <property type="match status" value="1"/>
</dbReference>
<dbReference type="SUPFAM" id="SSF56784">
    <property type="entry name" value="HAD-like"/>
    <property type="match status" value="1"/>
</dbReference>
<evidence type="ECO:0000259" key="16">
    <source>
        <dbReference type="PROSITE" id="PS50846"/>
    </source>
</evidence>
<dbReference type="NCBIfam" id="TIGR01494">
    <property type="entry name" value="ATPase_P-type"/>
    <property type="match status" value="1"/>
</dbReference>
<feature type="transmembrane region" description="Helical" evidence="15">
    <location>
        <begin position="451"/>
        <end position="475"/>
    </location>
</feature>
<keyword evidence="6 15" id="KW-0812">Transmembrane</keyword>
<dbReference type="InterPro" id="IPR006121">
    <property type="entry name" value="HMA_dom"/>
</dbReference>
<comment type="similarity">
    <text evidence="2 15">Belongs to the cation transport ATPase (P-type) (TC 3.A.3) family. Type IB subfamily.</text>
</comment>
<keyword evidence="10" id="KW-0460">Magnesium</keyword>
<feature type="transmembrane region" description="Helical" evidence="15">
    <location>
        <begin position="179"/>
        <end position="199"/>
    </location>
</feature>
<dbReference type="Pfam" id="PF00702">
    <property type="entry name" value="Hydrolase"/>
    <property type="match status" value="1"/>
</dbReference>
<proteinExistence type="inferred from homology"/>
<evidence type="ECO:0000256" key="6">
    <source>
        <dbReference type="ARBA" id="ARBA00022692"/>
    </source>
</evidence>
<evidence type="ECO:0000256" key="14">
    <source>
        <dbReference type="ARBA" id="ARBA00023136"/>
    </source>
</evidence>
<sequence length="802" mass="87734">MSKSCFHCGEDIPNGLSLSVSIDGQSQAMCCVGCMAVAQTIVDNQLTDYYRFRTEAAPKGEALVPEQLKRTELLDDTSLQQEFTYQDGESKETILTIEGISCAACAWLIEMQLEHLAGLQSISVNATTQRASVRWLDKQIKLSEIVLAIEKVGYHALPFKASEVEQSNQKRSKTFIKRLGISGILMMQVMMIAIGLYFGAFSDMSSHNLVYLRWVSLFLTLPIISYGALPFYQGAYNALKAKRLSMDVPVSIAIILAFGASAWATINQTGEVYFESVSMFTFLLLIGKFLEFRARNRAAEVSANLLKLMPLTATRLHQGQEELIVARKLQPLDLVIVKPGETIPADGTITAGSSQINEAMLSGEQTPVNKSLGDQVFAGTINSDGNLTIEVKHAGQQSFLSQLIRLSEASQAHKPKLAQLSDKIAQYFVALILLTAIGTAFYWQQHLPDEAFWITLSVLVATCPCALSLATPTALTCATTRLNKSGIMVKSGHVMETLPVIDHFAFDKTGTLTSGDFSLDSISIINSQYNEHQVLAYAAALEAHSEHPIAKAFAQYRDFSYQSEQVAVIAGAGIKGVVNQQKIVIGKTKWLFELELISAQQFEAHRNASCLLVIDKQLVAVFCLQDHIRDDAKPVITKLQQQDIITTMLSGDHIKGCDQVQGQLQLDHIYSQLSAEDKLKKLKTLQQQHTVAMVGDGINDTPVFGAAHVAIAMGSGTDIAKSGADVILLNNQLSAIITLLKIAKQTKTIIWQNYGWAFGYNAIVLPLAVSGFITPYMAVIGMSLSSILVITNSLRLLKVKVK</sequence>
<reference evidence="17 18" key="1">
    <citation type="submission" date="2023-03" db="EMBL/GenBank/DDBJ databases">
        <title>Draft genome sequence of Thalassotalea insulae KCTC 62186T.</title>
        <authorList>
            <person name="Sawabe T."/>
        </authorList>
    </citation>
    <scope>NUCLEOTIDE SEQUENCE [LARGE SCALE GENOMIC DNA]</scope>
    <source>
        <strain evidence="17 18">KCTC 62186</strain>
    </source>
</reference>
<evidence type="ECO:0000256" key="1">
    <source>
        <dbReference type="ARBA" id="ARBA00004651"/>
    </source>
</evidence>
<dbReference type="CDD" id="cd00371">
    <property type="entry name" value="HMA"/>
    <property type="match status" value="1"/>
</dbReference>